<dbReference type="InterPro" id="IPR003615">
    <property type="entry name" value="HNH_nuc"/>
</dbReference>
<dbReference type="Proteomes" id="UP000032360">
    <property type="component" value="Unassembled WGS sequence"/>
</dbReference>
<dbReference type="CDD" id="cd00085">
    <property type="entry name" value="HNHc"/>
    <property type="match status" value="1"/>
</dbReference>
<evidence type="ECO:0000259" key="1">
    <source>
        <dbReference type="Pfam" id="PF01844"/>
    </source>
</evidence>
<dbReference type="STRING" id="1280514.AXFE_16930"/>
<keyword evidence="3" id="KW-1185">Reference proteome</keyword>
<feature type="domain" description="HNH" evidence="1">
    <location>
        <begin position="101"/>
        <end position="142"/>
    </location>
</feature>
<proteinExistence type="predicted"/>
<organism evidence="2 3">
    <name type="scientific">Acidithrix ferrooxidans</name>
    <dbReference type="NCBI Taxonomy" id="1280514"/>
    <lineage>
        <taxon>Bacteria</taxon>
        <taxon>Bacillati</taxon>
        <taxon>Actinomycetota</taxon>
        <taxon>Acidimicrobiia</taxon>
        <taxon>Acidimicrobiales</taxon>
        <taxon>Acidimicrobiaceae</taxon>
        <taxon>Acidithrix</taxon>
    </lineage>
</organism>
<dbReference type="RefSeq" id="WP_152625954.1">
    <property type="nucleotide sequence ID" value="NZ_JXYS01000042.1"/>
</dbReference>
<dbReference type="GO" id="GO:0003676">
    <property type="term" value="F:nucleic acid binding"/>
    <property type="evidence" value="ECO:0007669"/>
    <property type="project" value="InterPro"/>
</dbReference>
<gene>
    <name evidence="2" type="ORF">AXFE_16930</name>
</gene>
<dbReference type="InterPro" id="IPR002711">
    <property type="entry name" value="HNH"/>
</dbReference>
<dbReference type="Gene3D" id="1.10.30.50">
    <property type="match status" value="1"/>
</dbReference>
<dbReference type="AlphaFoldDB" id="A0A0D8HHF6"/>
<dbReference type="Pfam" id="PF01844">
    <property type="entry name" value="HNH"/>
    <property type="match status" value="1"/>
</dbReference>
<reference evidence="2 3" key="1">
    <citation type="submission" date="2015-01" db="EMBL/GenBank/DDBJ databases">
        <title>Draft genome of the acidophilic iron oxidizer Acidithrix ferrooxidans strain Py-F3.</title>
        <authorList>
            <person name="Poehlein A."/>
            <person name="Eisen S."/>
            <person name="Schloemann M."/>
            <person name="Johnson B.D."/>
            <person name="Daniel R."/>
            <person name="Muehling M."/>
        </authorList>
    </citation>
    <scope>NUCLEOTIDE SEQUENCE [LARGE SCALE GENOMIC DNA]</scope>
    <source>
        <strain evidence="2 3">Py-F3</strain>
    </source>
</reference>
<dbReference type="OrthoDB" id="9802901at2"/>
<accession>A0A0D8HHF6</accession>
<comment type="caution">
    <text evidence="2">The sequence shown here is derived from an EMBL/GenBank/DDBJ whole genome shotgun (WGS) entry which is preliminary data.</text>
</comment>
<protein>
    <recommendedName>
        <fullName evidence="1">HNH domain-containing protein</fullName>
    </recommendedName>
</protein>
<name>A0A0D8HHF6_9ACTN</name>
<sequence length="152" mass="17675">MAMGKKTPPQQGNQMDQKKYFMTIGNRNWVFSVKDKDDKVITLVKASDRAIVRHVKIKGDANPFDPQWDAYFEDRIGRQMTTNPAEKKKLARHWRERDGNCQNNNEAITSQTRWTLRYIVPRSLRGPDTFSNRVLVHQSCHGYINAKELVAI</sequence>
<evidence type="ECO:0000313" key="2">
    <source>
        <dbReference type="EMBL" id="KJF17415.1"/>
    </source>
</evidence>
<dbReference type="GO" id="GO:0004519">
    <property type="term" value="F:endonuclease activity"/>
    <property type="evidence" value="ECO:0007669"/>
    <property type="project" value="InterPro"/>
</dbReference>
<evidence type="ECO:0000313" key="3">
    <source>
        <dbReference type="Proteomes" id="UP000032360"/>
    </source>
</evidence>
<dbReference type="EMBL" id="JXYS01000042">
    <property type="protein sequence ID" value="KJF17415.1"/>
    <property type="molecule type" value="Genomic_DNA"/>
</dbReference>
<dbReference type="GO" id="GO:0008270">
    <property type="term" value="F:zinc ion binding"/>
    <property type="evidence" value="ECO:0007669"/>
    <property type="project" value="InterPro"/>
</dbReference>